<dbReference type="Proteomes" id="UP000290365">
    <property type="component" value="Chromosome"/>
</dbReference>
<sequence length="77" mass="8452">MSDTENCSEVARLLSQIDQELEAAQLGLNGLALGAARHDFINARLEHASACQEQLAHQIGEAEARRLLIEHYIKVLG</sequence>
<gene>
    <name evidence="1" type="ORF">EPA93_38345</name>
</gene>
<protein>
    <submittedName>
        <fullName evidence="1">Uncharacterized protein</fullName>
    </submittedName>
</protein>
<dbReference type="KEGG" id="kbs:EPA93_38345"/>
<accession>A0A4P6K1H2</accession>
<reference evidence="1 2" key="1">
    <citation type="submission" date="2019-01" db="EMBL/GenBank/DDBJ databases">
        <title>Ktedonosporobacter rubrisoli SCAWS-G2.</title>
        <authorList>
            <person name="Huang Y."/>
            <person name="Yan B."/>
        </authorList>
    </citation>
    <scope>NUCLEOTIDE SEQUENCE [LARGE SCALE GENOMIC DNA]</scope>
    <source>
        <strain evidence="1 2">SCAWS-G2</strain>
    </source>
</reference>
<dbReference type="EMBL" id="CP035758">
    <property type="protein sequence ID" value="QBD81520.1"/>
    <property type="molecule type" value="Genomic_DNA"/>
</dbReference>
<evidence type="ECO:0000313" key="2">
    <source>
        <dbReference type="Proteomes" id="UP000290365"/>
    </source>
</evidence>
<dbReference type="RefSeq" id="WP_129892581.1">
    <property type="nucleotide sequence ID" value="NZ_CP035758.1"/>
</dbReference>
<organism evidence="1 2">
    <name type="scientific">Ktedonosporobacter rubrisoli</name>
    <dbReference type="NCBI Taxonomy" id="2509675"/>
    <lineage>
        <taxon>Bacteria</taxon>
        <taxon>Bacillati</taxon>
        <taxon>Chloroflexota</taxon>
        <taxon>Ktedonobacteria</taxon>
        <taxon>Ktedonobacterales</taxon>
        <taxon>Ktedonosporobacteraceae</taxon>
        <taxon>Ktedonosporobacter</taxon>
    </lineage>
</organism>
<dbReference type="AlphaFoldDB" id="A0A4P6K1H2"/>
<proteinExistence type="predicted"/>
<name>A0A4P6K1H2_KTERU</name>
<evidence type="ECO:0000313" key="1">
    <source>
        <dbReference type="EMBL" id="QBD81520.1"/>
    </source>
</evidence>
<keyword evidence="2" id="KW-1185">Reference proteome</keyword>